<dbReference type="Pfam" id="PF22725">
    <property type="entry name" value="GFO_IDH_MocA_C3"/>
    <property type="match status" value="1"/>
</dbReference>
<evidence type="ECO:0000313" key="3">
    <source>
        <dbReference type="EMBL" id="MBM7838649.1"/>
    </source>
</evidence>
<evidence type="ECO:0000313" key="4">
    <source>
        <dbReference type="Proteomes" id="UP001179280"/>
    </source>
</evidence>
<comment type="caution">
    <text evidence="3">The sequence shown here is derived from an EMBL/GenBank/DDBJ whole genome shotgun (WGS) entry which is preliminary data.</text>
</comment>
<accession>A0ABS2ST33</accession>
<dbReference type="PANTHER" id="PTHR43377:SF1">
    <property type="entry name" value="BILIVERDIN REDUCTASE A"/>
    <property type="match status" value="1"/>
</dbReference>
<dbReference type="InterPro" id="IPR051450">
    <property type="entry name" value="Gfo/Idh/MocA_Oxidoreductases"/>
</dbReference>
<reference evidence="3" key="1">
    <citation type="submission" date="2021-01" db="EMBL/GenBank/DDBJ databases">
        <title>Genomic Encyclopedia of Type Strains, Phase IV (KMG-IV): sequencing the most valuable type-strain genomes for metagenomic binning, comparative biology and taxonomic classification.</title>
        <authorList>
            <person name="Goeker M."/>
        </authorList>
    </citation>
    <scope>NUCLEOTIDE SEQUENCE</scope>
    <source>
        <strain evidence="3">DSM 21943</strain>
    </source>
</reference>
<protein>
    <submittedName>
        <fullName evidence="3">Dehydrogenase</fullName>
    </submittedName>
</protein>
<dbReference type="RefSeq" id="WP_035440360.1">
    <property type="nucleotide sequence ID" value="NZ_JAFBCV010000005.1"/>
</dbReference>
<proteinExistence type="predicted"/>
<feature type="domain" description="GFO/IDH/MocA-like oxidoreductase" evidence="2">
    <location>
        <begin position="134"/>
        <end position="260"/>
    </location>
</feature>
<dbReference type="SUPFAM" id="SSF55347">
    <property type="entry name" value="Glyceraldehyde-3-phosphate dehydrogenase-like, C-terminal domain"/>
    <property type="match status" value="1"/>
</dbReference>
<dbReference type="Proteomes" id="UP001179280">
    <property type="component" value="Unassembled WGS sequence"/>
</dbReference>
<feature type="domain" description="Gfo/Idh/MocA-like oxidoreductase N-terminal" evidence="1">
    <location>
        <begin position="4"/>
        <end position="125"/>
    </location>
</feature>
<dbReference type="InterPro" id="IPR036291">
    <property type="entry name" value="NAD(P)-bd_dom_sf"/>
</dbReference>
<evidence type="ECO:0000259" key="2">
    <source>
        <dbReference type="Pfam" id="PF22725"/>
    </source>
</evidence>
<evidence type="ECO:0000259" key="1">
    <source>
        <dbReference type="Pfam" id="PF01408"/>
    </source>
</evidence>
<dbReference type="PANTHER" id="PTHR43377">
    <property type="entry name" value="BILIVERDIN REDUCTASE A"/>
    <property type="match status" value="1"/>
</dbReference>
<dbReference type="InterPro" id="IPR055170">
    <property type="entry name" value="GFO_IDH_MocA-like_dom"/>
</dbReference>
<dbReference type="SUPFAM" id="SSF51735">
    <property type="entry name" value="NAD(P)-binding Rossmann-fold domains"/>
    <property type="match status" value="1"/>
</dbReference>
<gene>
    <name evidence="3" type="ORF">JOC54_001908</name>
</gene>
<dbReference type="Gene3D" id="3.40.50.720">
    <property type="entry name" value="NAD(P)-binding Rossmann-like Domain"/>
    <property type="match status" value="1"/>
</dbReference>
<sequence length="346" mass="37305">MSKIKVAVVGCGSIAIHRHVPEYAANPNVELVAFCDLNQDVAQKMADQYGVTNVFSSHEDMLANVNEIDAVSVCTQNVDHAQVSIDAANAGCHVLCEKPMATSLEEAEKMIDAAAANNVQLMIGHNQRLMPPHVKAKEILESGKIGRPLTFKTTFGHGGADSWSIQGKDTWFLKKDKAFVGAMGDLGVHKIDLIRWLLGEDVKEVAAFVETLDKDADVDDNATTLLRMESGTIGTMAASWTYYKGEDNTTTIYGEKGVLEIHDDPNVQVIVKLTNGTVERYTVGAIATNDAGGQVTSGVIDEFISSIKENREPLITGEEGKKSLRVVLAALESAKSKSFVSVKNIG</sequence>
<organism evidence="3 4">
    <name type="scientific">Shouchella xiaoxiensis</name>
    <dbReference type="NCBI Taxonomy" id="766895"/>
    <lineage>
        <taxon>Bacteria</taxon>
        <taxon>Bacillati</taxon>
        <taxon>Bacillota</taxon>
        <taxon>Bacilli</taxon>
        <taxon>Bacillales</taxon>
        <taxon>Bacillaceae</taxon>
        <taxon>Shouchella</taxon>
    </lineage>
</organism>
<dbReference type="InterPro" id="IPR000683">
    <property type="entry name" value="Gfo/Idh/MocA-like_OxRdtase_N"/>
</dbReference>
<dbReference type="Pfam" id="PF01408">
    <property type="entry name" value="GFO_IDH_MocA"/>
    <property type="match status" value="1"/>
</dbReference>
<keyword evidence="4" id="KW-1185">Reference proteome</keyword>
<dbReference type="Gene3D" id="3.30.360.10">
    <property type="entry name" value="Dihydrodipicolinate Reductase, domain 2"/>
    <property type="match status" value="1"/>
</dbReference>
<dbReference type="EMBL" id="JAFBCV010000005">
    <property type="protein sequence ID" value="MBM7838649.1"/>
    <property type="molecule type" value="Genomic_DNA"/>
</dbReference>
<name>A0ABS2ST33_9BACI</name>